<dbReference type="Pfam" id="PF01352">
    <property type="entry name" value="KRAB"/>
    <property type="match status" value="1"/>
</dbReference>
<dbReference type="Antibodypedia" id="55050">
    <property type="antibodies" value="83 antibodies from 12 providers"/>
</dbReference>
<dbReference type="HOGENOM" id="CLU_1932296_0_0_1"/>
<dbReference type="OpenTargets" id="ENSG00000197360"/>
<dbReference type="VEuPathDB" id="HostDB:ENSG00000197360"/>
<dbReference type="EMBL" id="AC011516">
    <property type="status" value="NOT_ANNOTATED_CDS"/>
    <property type="molecule type" value="Genomic_DNA"/>
</dbReference>
<evidence type="ECO:0000313" key="2">
    <source>
        <dbReference type="Ensembl" id="ENSP00000472301.1"/>
    </source>
</evidence>
<evidence type="ECO:0000313" key="3">
    <source>
        <dbReference type="Proteomes" id="UP000005640"/>
    </source>
</evidence>
<dbReference type="UCSC" id="uc060wis.1">
    <property type="organism name" value="human"/>
</dbReference>
<dbReference type="Bgee" id="ENSG00000197360">
    <property type="expression patterns" value="Expressed in male germ line stem cell (sensu Vertebrata) in testis and 93 other cell types or tissues"/>
</dbReference>
<dbReference type="Gene3D" id="6.10.140.140">
    <property type="match status" value="1"/>
</dbReference>
<dbReference type="EMBL" id="KC877711">
    <property type="status" value="NOT_ANNOTATED_CDS"/>
    <property type="molecule type" value="Genomic_DNA"/>
</dbReference>
<dbReference type="Ensembl" id="ENST00000593802.1">
    <property type="protein sequence ID" value="ENSP00000472301.1"/>
    <property type="gene ID" value="ENSG00000197360.9"/>
</dbReference>
<name>M0R243_HUMAN</name>
<dbReference type="PROSITE" id="PS50805">
    <property type="entry name" value="KRAB"/>
    <property type="match status" value="1"/>
</dbReference>
<feature type="non-terminal residue" evidence="2">
    <location>
        <position position="131"/>
    </location>
</feature>
<dbReference type="ChiTaRS" id="ZNF98">
    <property type="organism name" value="human"/>
</dbReference>
<dbReference type="CDD" id="cd07765">
    <property type="entry name" value="KRAB_A-box"/>
    <property type="match status" value="1"/>
</dbReference>
<dbReference type="ExpressionAtlas" id="M0R243">
    <property type="expression patterns" value="baseline and differential"/>
</dbReference>
<dbReference type="GO" id="GO:0006355">
    <property type="term" value="P:regulation of DNA-templated transcription"/>
    <property type="evidence" value="ECO:0007669"/>
    <property type="project" value="InterPro"/>
</dbReference>
<protein>
    <submittedName>
        <fullName evidence="2">Zinc finger protein 98</fullName>
    </submittedName>
</protein>
<proteinExistence type="predicted"/>
<dbReference type="Proteomes" id="UP000005640">
    <property type="component" value="Chromosome 19"/>
</dbReference>
<organism evidence="2 3">
    <name type="scientific">Homo sapiens</name>
    <name type="common">Human</name>
    <dbReference type="NCBI Taxonomy" id="9606"/>
    <lineage>
        <taxon>Eukaryota</taxon>
        <taxon>Metazoa</taxon>
        <taxon>Chordata</taxon>
        <taxon>Craniata</taxon>
        <taxon>Vertebrata</taxon>
        <taxon>Euteleostomi</taxon>
        <taxon>Mammalia</taxon>
        <taxon>Eutheria</taxon>
        <taxon>Euarchontoglires</taxon>
        <taxon>Primates</taxon>
        <taxon>Haplorrhini</taxon>
        <taxon>Catarrhini</taxon>
        <taxon>Hominidae</taxon>
        <taxon>Homo</taxon>
    </lineage>
</organism>
<dbReference type="AlphaFoldDB" id="M0R243"/>
<reference evidence="2 3" key="2">
    <citation type="journal article" date="2004" name="Nature">
        <title>The DNA sequence and biology of human chromosome 19.</title>
        <authorList>
            <person name="Grimwood J."/>
            <person name="Gordon L.A."/>
            <person name="Olsen A."/>
            <person name="Terry A."/>
            <person name="Schmutz J."/>
            <person name="Lamerdin J."/>
            <person name="Hellsten U."/>
            <person name="Goodstein D."/>
            <person name="Couronne O."/>
            <person name="Tran-Gyamfi M."/>
            <person name="Aerts A."/>
            <person name="Altherr M."/>
            <person name="Ashworth L."/>
            <person name="Bajorek E."/>
            <person name="Black S."/>
            <person name="Branscomb E."/>
            <person name="Caenepeel S."/>
            <person name="Carrano A."/>
            <person name="Caoile C."/>
            <person name="Chan Y.M."/>
            <person name="Christensen M."/>
            <person name="Cleland C.A."/>
            <person name="Copeland A."/>
            <person name="Dalin E."/>
            <person name="Dehal P."/>
            <person name="Denys M."/>
            <person name="Detter J.C."/>
            <person name="Escobar J."/>
            <person name="Flowers D."/>
            <person name="Fotopulos D."/>
            <person name="Garcia C."/>
            <person name="Georgescu A.M."/>
            <person name="Glavina T."/>
            <person name="Gomez M."/>
            <person name="Gonzales E."/>
            <person name="Groza M."/>
            <person name="Hammon N."/>
            <person name="Hawkins T."/>
            <person name="Haydu L."/>
            <person name="Ho I."/>
            <person name="Huang W."/>
            <person name="Israni S."/>
            <person name="Jett J."/>
            <person name="Kadner K."/>
            <person name="Kimball H."/>
            <person name="Kobayashi A."/>
            <person name="Larionov V."/>
            <person name="Leem S.H."/>
            <person name="Lopez F."/>
            <person name="Lou Y."/>
            <person name="Lowry S."/>
            <person name="Malfatti S."/>
            <person name="Martinez D."/>
            <person name="McCready P."/>
            <person name="Medina C."/>
            <person name="Morgan J."/>
            <person name="Nelson K."/>
            <person name="Nolan M."/>
            <person name="Ovcharenko I."/>
            <person name="Pitluck S."/>
            <person name="Pollard M."/>
            <person name="Popkie A.P."/>
            <person name="Predki P."/>
            <person name="Quan G."/>
            <person name="Ramirez L."/>
            <person name="Rash S."/>
            <person name="Retterer J."/>
            <person name="Rodriguez A."/>
            <person name="Rogers S."/>
            <person name="Salamov A."/>
            <person name="Salazar A."/>
            <person name="She X."/>
            <person name="Smith D."/>
            <person name="Slezak T."/>
            <person name="Solovyev V."/>
            <person name="Thayer N."/>
            <person name="Tice H."/>
            <person name="Tsai M."/>
            <person name="Ustaszewska A."/>
            <person name="Vo N."/>
            <person name="Wagner M."/>
            <person name="Wheeler J."/>
            <person name="Wu K."/>
            <person name="Xie G."/>
            <person name="Yang J."/>
            <person name="Dubchak I."/>
            <person name="Furey T.S."/>
            <person name="DeJong P."/>
            <person name="Dickson M."/>
            <person name="Gordon D."/>
            <person name="Eichler E.E."/>
            <person name="Pennacchio L.A."/>
            <person name="Richardson P."/>
            <person name="Stubbs L."/>
            <person name="Rokhsar D.S."/>
            <person name="Myers R.M."/>
            <person name="Rubin E.M."/>
            <person name="Lucas S.M."/>
        </authorList>
    </citation>
    <scope>NUCLEOTIDE SEQUENCE [LARGE SCALE GENOMIC DNA]</scope>
</reference>
<dbReference type="InterPro" id="IPR036051">
    <property type="entry name" value="KRAB_dom_sf"/>
</dbReference>
<dbReference type="InterPro" id="IPR001909">
    <property type="entry name" value="KRAB"/>
</dbReference>
<reference evidence="2 3" key="3">
    <citation type="journal article" date="2004" name="Nature">
        <title>Finishing the euchromatic sequence of the human genome.</title>
        <authorList>
            <consortium name="International Human Genome Sequencing Consortium"/>
        </authorList>
    </citation>
    <scope>NUCLEOTIDE SEQUENCE [LARGE SCALE GENOMIC DNA]</scope>
</reference>
<reference evidence="2" key="5">
    <citation type="submission" date="2025-09" db="UniProtKB">
        <authorList>
            <consortium name="Ensembl"/>
        </authorList>
    </citation>
    <scope>IDENTIFICATION</scope>
</reference>
<reference evidence="2 3" key="1">
    <citation type="journal article" date="2001" name="Nature">
        <title>Initial sequencing and analysis of the human genome.</title>
        <authorList>
            <consortium name="International Human Genome Sequencing Consortium"/>
            <person name="Lander E.S."/>
            <person name="Linton L.M."/>
            <person name="Birren B."/>
            <person name="Nusbaum C."/>
            <person name="Zody M.C."/>
            <person name="Baldwin J."/>
            <person name="Devon K."/>
            <person name="Dewar K."/>
            <person name="Doyle M."/>
            <person name="FitzHugh W."/>
            <person name="Funke R."/>
            <person name="Gage D."/>
            <person name="Harris K."/>
            <person name="Heaford A."/>
            <person name="Howland J."/>
            <person name="Kann L."/>
            <person name="Lehoczky J."/>
            <person name="LeVine R."/>
            <person name="McEwan P."/>
            <person name="McKernan K."/>
            <person name="Meldrim J."/>
            <person name="Mesirov J.P."/>
            <person name="Miranda C."/>
            <person name="Morris W."/>
            <person name="Naylor J."/>
            <person name="Raymond C."/>
            <person name="Rosetti M."/>
            <person name="Santos R."/>
            <person name="Sheridan A."/>
            <person name="Sougnez C."/>
            <person name="Stange-Thomann N."/>
            <person name="Stojanovic N."/>
            <person name="Subramanian A."/>
            <person name="Wyman D."/>
            <person name="Rogers J."/>
            <person name="Sulston J."/>
            <person name="Ainscough R."/>
            <person name="Beck S."/>
            <person name="Bentley D."/>
            <person name="Burton J."/>
            <person name="Clee C."/>
            <person name="Carter N."/>
            <person name="Coulson A."/>
            <person name="Deadman R."/>
            <person name="Deloukas P."/>
            <person name="Dunham A."/>
            <person name="Dunham I."/>
            <person name="Durbin R."/>
            <person name="French L."/>
            <person name="Grafham D."/>
            <person name="Gregory S."/>
            <person name="Hubbard T."/>
            <person name="Humphray S."/>
            <person name="Hunt A."/>
            <person name="Jones M."/>
            <person name="Lloyd C."/>
            <person name="McMurray A."/>
            <person name="Matthews L."/>
            <person name="Mercer S."/>
            <person name="Milne S."/>
            <person name="Mullikin J.C."/>
            <person name="Mungall A."/>
            <person name="Plumb R."/>
            <person name="Ross M."/>
            <person name="Shownkeen R."/>
            <person name="Sims S."/>
            <person name="Waterston R.H."/>
            <person name="Wilson R.K."/>
            <person name="Hillier L.W."/>
            <person name="McPherson J.D."/>
            <person name="Marra M.A."/>
            <person name="Mardis E.R."/>
            <person name="Fulton L.A."/>
            <person name="Chinwalla A.T."/>
            <person name="Pepin K.H."/>
            <person name="Gish W.R."/>
            <person name="Chissoe S.L."/>
            <person name="Wendl M.C."/>
            <person name="Delehaunty K.D."/>
            <person name="Miner T.L."/>
            <person name="Delehaunty A."/>
            <person name="Kramer J.B."/>
            <person name="Cook L.L."/>
            <person name="Fulton R.S."/>
            <person name="Johnson D.L."/>
            <person name="Minx P.J."/>
            <person name="Clifton S.W."/>
            <person name="Hawkins T."/>
            <person name="Branscomb E."/>
            <person name="Predki P."/>
            <person name="Richardson P."/>
            <person name="Wenning S."/>
            <person name="Slezak T."/>
            <person name="Doggett N."/>
            <person name="Cheng J.F."/>
            <person name="Olsen A."/>
            <person name="Lucas S."/>
            <person name="Elkin C."/>
            <person name="Uberbacher E."/>
            <person name="Frazier M."/>
            <person name="Gibbs R.A."/>
            <person name="Muzny D.M."/>
            <person name="Scherer S.E."/>
            <person name="Bouck J.B."/>
            <person name="Sodergren E.J."/>
            <person name="Worley K.C."/>
            <person name="Rives C.M."/>
            <person name="Gorrell J.H."/>
            <person name="Metzker M.L."/>
            <person name="Naylor S.L."/>
            <person name="Kucherlapati R.S."/>
            <person name="Nelson D.L."/>
            <person name="Weinstock G.M."/>
            <person name="Sakaki Y."/>
            <person name="Fujiyama A."/>
            <person name="Hattori M."/>
            <person name="Yada T."/>
            <person name="Toyoda A."/>
            <person name="Itoh T."/>
            <person name="Kawagoe C."/>
            <person name="Watanabe H."/>
            <person name="Totoki Y."/>
            <person name="Taylor T."/>
            <person name="Weissenbach J."/>
            <person name="Heilig R."/>
            <person name="Saurin W."/>
            <person name="Artiguenave F."/>
            <person name="Brottier P."/>
            <person name="Bruls T."/>
            <person name="Pelletier E."/>
            <person name="Robert C."/>
            <person name="Wincker P."/>
            <person name="Smith D.R."/>
            <person name="Doucette-Stamm L."/>
            <person name="Rubenfield M."/>
            <person name="Weinstock K."/>
            <person name="Lee H.M."/>
            <person name="Dubois J."/>
            <person name="Rosenthal A."/>
            <person name="Platzer M."/>
            <person name="Nyakatura G."/>
            <person name="Taudien S."/>
            <person name="Rump A."/>
            <person name="Yang H."/>
            <person name="Yu J."/>
            <person name="Wang J."/>
            <person name="Huang G."/>
            <person name="Gu J."/>
            <person name="Hood L."/>
            <person name="Rowen L."/>
            <person name="Madan A."/>
            <person name="Qin S."/>
            <person name="Davis R.W."/>
            <person name="Federspiel N.A."/>
            <person name="Abola A.P."/>
            <person name="Proctor M.J."/>
            <person name="Myers R.M."/>
            <person name="Schmutz J."/>
            <person name="Dickson M."/>
            <person name="Grimwood J."/>
            <person name="Cox D.R."/>
            <person name="Olson M.V."/>
            <person name="Kaul R."/>
            <person name="Raymond C."/>
            <person name="Shimizu N."/>
            <person name="Kawasaki K."/>
            <person name="Minoshima S."/>
            <person name="Evans G.A."/>
            <person name="Athanasiou M."/>
            <person name="Schultz R."/>
            <person name="Roe B.A."/>
            <person name="Chen F."/>
            <person name="Pan H."/>
            <person name="Ramser J."/>
            <person name="Lehrach H."/>
            <person name="Reinhardt R."/>
            <person name="McCombie W.R."/>
            <person name="de la Bastide M."/>
            <person name="Dedhia N."/>
            <person name="Blocker H."/>
            <person name="Hornischer K."/>
            <person name="Nordsiek G."/>
            <person name="Agarwala R."/>
            <person name="Aravind L."/>
            <person name="Bailey J.A."/>
            <person name="Bateman A."/>
            <person name="Batzoglou S."/>
            <person name="Birney E."/>
            <person name="Bork P."/>
            <person name="Brown D.G."/>
            <person name="Burge C.B."/>
            <person name="Cerutti L."/>
            <person name="Chen H.C."/>
            <person name="Church D."/>
            <person name="Clamp M."/>
            <person name="Copley R.R."/>
            <person name="Doerks T."/>
            <person name="Eddy S.R."/>
            <person name="Eichler E.E."/>
            <person name="Furey T.S."/>
            <person name="Galagan J."/>
            <person name="Gilbert J.G."/>
            <person name="Harmon C."/>
            <person name="Hayashizaki Y."/>
            <person name="Haussler D."/>
            <person name="Hermjakob H."/>
            <person name="Hokamp K."/>
            <person name="Jang W."/>
            <person name="Johnson L.S."/>
            <person name="Jones T.A."/>
            <person name="Kasif S."/>
            <person name="Kaspryzk A."/>
            <person name="Kennedy S."/>
            <person name="Kent W.J."/>
            <person name="Kitts P."/>
            <person name="Koonin E.V."/>
            <person name="Korf I."/>
            <person name="Kulp D."/>
            <person name="Lancet D."/>
            <person name="Lowe T.M."/>
            <person name="McLysaght A."/>
            <person name="Mikkelsen T."/>
            <person name="Moran J.V."/>
            <person name="Mulder N."/>
            <person name="Pollara V.J."/>
            <person name="Ponting C.P."/>
            <person name="Schuler G."/>
            <person name="Schultz J."/>
            <person name="Slater G."/>
            <person name="Smit A.F."/>
            <person name="Stupka E."/>
            <person name="Szustakowski J."/>
            <person name="Thierry-Mieg D."/>
            <person name="Thierry-Mieg J."/>
            <person name="Wagner L."/>
            <person name="Wallis J."/>
            <person name="Wheeler R."/>
            <person name="Williams A."/>
            <person name="Wolf Y.I."/>
            <person name="Wolfe K.H."/>
            <person name="Yang S.P."/>
            <person name="Yeh R.F."/>
            <person name="Collins F."/>
            <person name="Guyer M.S."/>
            <person name="Peterson J."/>
            <person name="Felsenfeld A."/>
            <person name="Wetterstrand K.A."/>
            <person name="Patrinos A."/>
            <person name="Morgan M.J."/>
            <person name="de Jong P."/>
            <person name="Catanese J.J."/>
            <person name="Osoegawa K."/>
            <person name="Shizuya H."/>
            <person name="Choi S."/>
            <person name="Chen Y.J."/>
        </authorList>
    </citation>
    <scope>NUCLEOTIDE SEQUENCE [LARGE SCALE GENOMIC DNA]</scope>
</reference>
<dbReference type="EMBL" id="AC011494">
    <property type="status" value="NOT_ANNOTATED_CDS"/>
    <property type="molecule type" value="Genomic_DNA"/>
</dbReference>
<dbReference type="EMBL" id="AC004004">
    <property type="status" value="NOT_ANNOTATED_CDS"/>
    <property type="molecule type" value="Genomic_DNA"/>
</dbReference>
<dbReference type="OrthoDB" id="9535228at2759"/>
<dbReference type="SUPFAM" id="SSF109640">
    <property type="entry name" value="KRAB domain (Kruppel-associated box)"/>
    <property type="match status" value="1"/>
</dbReference>
<evidence type="ECO:0000259" key="1">
    <source>
        <dbReference type="PROSITE" id="PS50805"/>
    </source>
</evidence>
<accession>M0R243</accession>
<dbReference type="HGNC" id="HGNC:13174">
    <property type="gene designation" value="ZNF98"/>
</dbReference>
<reference evidence="2" key="4">
    <citation type="submission" date="2025-08" db="UniProtKB">
        <authorList>
            <consortium name="Ensembl"/>
        </authorList>
    </citation>
    <scope>IDENTIFICATION</scope>
</reference>
<dbReference type="EMBL" id="AC025811">
    <property type="status" value="NOT_ANNOTATED_CDS"/>
    <property type="molecule type" value="Genomic_DNA"/>
</dbReference>
<dbReference type="GeneTree" id="ENSGT01150000286936"/>
<dbReference type="SMR" id="M0R243"/>
<keyword evidence="3" id="KW-1185">Reference proteome</keyword>
<sequence>MSEETLQSKLAAAKKKLPWGAVQGSRAMSDLLLLLLDLTLLLLLMLLGFAGYSGQLAGVAVSAGSPPIPTSSMWSPMVRLGGFSPELQHLPQTLLHRCPLGQPCMGVLTFRDVALEFSLEEWQCLDTAQQN</sequence>
<dbReference type="EMBL" id="AC011467">
    <property type="status" value="NOT_ANNOTATED_CDS"/>
    <property type="molecule type" value="Genomic_DNA"/>
</dbReference>
<gene>
    <name evidence="2" type="primary">ZNF98</name>
</gene>
<feature type="domain" description="KRAB" evidence="1">
    <location>
        <begin position="108"/>
        <end position="131"/>
    </location>
</feature>
<dbReference type="EMBL" id="KF456528">
    <property type="status" value="NOT_ANNOTATED_CDS"/>
    <property type="molecule type" value="Genomic_DNA"/>
</dbReference>